<dbReference type="AlphaFoldDB" id="A0A2C5Y176"/>
<dbReference type="GO" id="GO:0000779">
    <property type="term" value="C:condensed chromosome, centromeric region"/>
    <property type="evidence" value="ECO:0007669"/>
    <property type="project" value="UniProtKB-ARBA"/>
</dbReference>
<dbReference type="InterPro" id="IPR011516">
    <property type="entry name" value="Shugoshin_N"/>
</dbReference>
<dbReference type="EMBL" id="NJEU01000105">
    <property type="protein sequence ID" value="PHH81659.1"/>
    <property type="molecule type" value="Genomic_DNA"/>
</dbReference>
<keyword evidence="6 9" id="KW-0175">Coiled coil</keyword>
<dbReference type="Pfam" id="PF07558">
    <property type="entry name" value="Shugoshin_N"/>
    <property type="match status" value="1"/>
</dbReference>
<comment type="caution">
    <text evidence="13">The sequence shown here is derived from an EMBL/GenBank/DDBJ whole genome shotgun (WGS) entry which is preliminary data.</text>
</comment>
<gene>
    <name evidence="13" type="ORF">CDD82_248</name>
</gene>
<feature type="domain" description="Shugoshin C-terminal" evidence="11">
    <location>
        <begin position="458"/>
        <end position="481"/>
    </location>
</feature>
<dbReference type="GO" id="GO:0045132">
    <property type="term" value="P:meiotic chromosome segregation"/>
    <property type="evidence" value="ECO:0007669"/>
    <property type="project" value="InterPro"/>
</dbReference>
<feature type="region of interest" description="Disordered" evidence="10">
    <location>
        <begin position="230"/>
        <end position="314"/>
    </location>
</feature>
<keyword evidence="14" id="KW-1185">Reference proteome</keyword>
<dbReference type="OrthoDB" id="5394106at2759"/>
<dbReference type="GO" id="GO:0051301">
    <property type="term" value="P:cell division"/>
    <property type="evidence" value="ECO:0007669"/>
    <property type="project" value="UniProtKB-KW"/>
</dbReference>
<keyword evidence="5" id="KW-0159">Chromosome partition</keyword>
<reference evidence="13 14" key="1">
    <citation type="submission" date="2017-06" db="EMBL/GenBank/DDBJ databases">
        <title>Ant-infecting Ophiocordyceps genomes reveal a high diversity of potential behavioral manipulation genes and a possible major role for enterotoxins.</title>
        <authorList>
            <person name="De Bekker C."/>
            <person name="Evans H.C."/>
            <person name="Brachmann A."/>
            <person name="Hughes D.P."/>
        </authorList>
    </citation>
    <scope>NUCLEOTIDE SEQUENCE [LARGE SCALE GENOMIC DNA]</scope>
    <source>
        <strain evidence="13 14">1348a</strain>
    </source>
</reference>
<evidence type="ECO:0000256" key="2">
    <source>
        <dbReference type="ARBA" id="ARBA00010845"/>
    </source>
</evidence>
<evidence type="ECO:0000313" key="14">
    <source>
        <dbReference type="Proteomes" id="UP000224854"/>
    </source>
</evidence>
<evidence type="ECO:0000256" key="4">
    <source>
        <dbReference type="ARBA" id="ARBA00022618"/>
    </source>
</evidence>
<dbReference type="Pfam" id="PF07557">
    <property type="entry name" value="Shugoshin_C"/>
    <property type="match status" value="1"/>
</dbReference>
<evidence type="ECO:0000256" key="6">
    <source>
        <dbReference type="ARBA" id="ARBA00023054"/>
    </source>
</evidence>
<evidence type="ECO:0000256" key="1">
    <source>
        <dbReference type="ARBA" id="ARBA00004584"/>
    </source>
</evidence>
<comment type="similarity">
    <text evidence="2">Belongs to the shugoshin family.</text>
</comment>
<comment type="subcellular location">
    <subcellularLocation>
        <location evidence="1">Chromosome</location>
        <location evidence="1">Centromere</location>
    </subcellularLocation>
</comment>
<proteinExistence type="inferred from homology"/>
<evidence type="ECO:0000256" key="3">
    <source>
        <dbReference type="ARBA" id="ARBA00022454"/>
    </source>
</evidence>
<dbReference type="Proteomes" id="UP000224854">
    <property type="component" value="Unassembled WGS sequence"/>
</dbReference>
<evidence type="ECO:0000256" key="10">
    <source>
        <dbReference type="SAM" id="MobiDB-lite"/>
    </source>
</evidence>
<evidence type="ECO:0008006" key="15">
    <source>
        <dbReference type="Google" id="ProtNLM"/>
    </source>
</evidence>
<keyword evidence="7" id="KW-0131">Cell cycle</keyword>
<dbReference type="GO" id="GO:0005634">
    <property type="term" value="C:nucleus"/>
    <property type="evidence" value="ECO:0007669"/>
    <property type="project" value="InterPro"/>
</dbReference>
<accession>A0A2C5Y176</accession>
<feature type="region of interest" description="Disordered" evidence="10">
    <location>
        <begin position="379"/>
        <end position="492"/>
    </location>
</feature>
<evidence type="ECO:0000256" key="9">
    <source>
        <dbReference type="SAM" id="Coils"/>
    </source>
</evidence>
<protein>
    <recommendedName>
        <fullName evidence="15">Shugoshin N-terminal coiled-coil domain-containing protein</fullName>
    </recommendedName>
</protein>
<organism evidence="13 14">
    <name type="scientific">Ophiocordyceps australis</name>
    <dbReference type="NCBI Taxonomy" id="1399860"/>
    <lineage>
        <taxon>Eukaryota</taxon>
        <taxon>Fungi</taxon>
        <taxon>Dikarya</taxon>
        <taxon>Ascomycota</taxon>
        <taxon>Pezizomycotina</taxon>
        <taxon>Sordariomycetes</taxon>
        <taxon>Hypocreomycetidae</taxon>
        <taxon>Hypocreales</taxon>
        <taxon>Ophiocordycipitaceae</taxon>
        <taxon>Ophiocordyceps</taxon>
    </lineage>
</organism>
<feature type="compositionally biased region" description="Polar residues" evidence="10">
    <location>
        <begin position="393"/>
        <end position="403"/>
    </location>
</feature>
<evidence type="ECO:0000313" key="13">
    <source>
        <dbReference type="EMBL" id="PHH81659.1"/>
    </source>
</evidence>
<name>A0A2C5Y176_9HYPO</name>
<evidence type="ECO:0000259" key="12">
    <source>
        <dbReference type="Pfam" id="PF07558"/>
    </source>
</evidence>
<keyword evidence="4" id="KW-0132">Cell division</keyword>
<feature type="coiled-coil region" evidence="9">
    <location>
        <begin position="40"/>
        <end position="74"/>
    </location>
</feature>
<keyword evidence="8" id="KW-0137">Centromere</keyword>
<evidence type="ECO:0000256" key="8">
    <source>
        <dbReference type="ARBA" id="ARBA00023328"/>
    </source>
</evidence>
<evidence type="ECO:0000256" key="7">
    <source>
        <dbReference type="ARBA" id="ARBA00023306"/>
    </source>
</evidence>
<keyword evidence="3" id="KW-0158">Chromosome</keyword>
<feature type="compositionally biased region" description="Basic and acidic residues" evidence="10">
    <location>
        <begin position="474"/>
        <end position="492"/>
    </location>
</feature>
<feature type="domain" description="Shugoshin N-terminal coiled-coil" evidence="12">
    <location>
        <begin position="18"/>
        <end position="62"/>
    </location>
</feature>
<evidence type="ECO:0000259" key="11">
    <source>
        <dbReference type="Pfam" id="PF07557"/>
    </source>
</evidence>
<sequence length="492" mass="53888">MARLNDAPPVSLDTIDTLRKKMLRQNRDLAKSNSIRALRVRELENELGFVLSENLQLRARIIELEKQVEDNDARKIANHALAIKTKLEAQLMEWATLVGGLGLEPPTKKLSPRIGRKSTTKRLSYSSCRTSPSQRRLRDVAREIEELGHISETKSYSRKSMSHEQILALQTEVNDVESPLPEPPLICKYLAEDAVELDSPSKYSPRDSTILSKLDAPLALPLLDSLPALASSTPDDVTLSPIPEPREPDMSPSPLRPEKNAVRRPQAPITRQEGLQSQACRDQKDTQAKTGLKRKLASRDDSASLPKQQTDENAPSVLVGKVALRGKGGDSTLKEVRDRRRAALKGRKPLAIKSINNDVAPAIKESQVVEDEVSALKANISRTQPSKDKSEVANKSPSISMGTITVPATEPPSVTELVSPAAEATLAPSISPREPSTTKSRVSDTPPPGDISSSGETSRPSRRSRASVSYAEPNLRDKMRRPTKELLDAVAD</sequence>
<dbReference type="InterPro" id="IPR011515">
    <property type="entry name" value="Shugoshin_C"/>
</dbReference>
<evidence type="ECO:0000256" key="5">
    <source>
        <dbReference type="ARBA" id="ARBA00022829"/>
    </source>
</evidence>